<feature type="domain" description="Aminotransferase class I/classII large" evidence="7">
    <location>
        <begin position="27"/>
        <end position="392"/>
    </location>
</feature>
<dbReference type="FunFam" id="3.40.640.10:FF:000015">
    <property type="entry name" value="Aspartate aminotransferase"/>
    <property type="match status" value="1"/>
</dbReference>
<comment type="subunit">
    <text evidence="3">Homodimer.</text>
</comment>
<dbReference type="NCBIfam" id="NF006719">
    <property type="entry name" value="PRK09257.1"/>
    <property type="match status" value="1"/>
</dbReference>
<dbReference type="InterPro" id="IPR015422">
    <property type="entry name" value="PyrdxlP-dep_Trfase_small"/>
</dbReference>
<keyword evidence="5 8" id="KW-0808">Transferase</keyword>
<dbReference type="EMBL" id="SWCJ01000002">
    <property type="protein sequence ID" value="TKB57285.1"/>
    <property type="molecule type" value="Genomic_DNA"/>
</dbReference>
<name>A0A4U1BTE8_9GAMM</name>
<gene>
    <name evidence="8" type="ORF">FCL42_03120</name>
</gene>
<dbReference type="CDD" id="cd00609">
    <property type="entry name" value="AAT_like"/>
    <property type="match status" value="1"/>
</dbReference>
<evidence type="ECO:0000256" key="4">
    <source>
        <dbReference type="ARBA" id="ARBA00022576"/>
    </source>
</evidence>
<dbReference type="GO" id="GO:0004838">
    <property type="term" value="F:L-tyrosine-2-oxoglutarate transaminase activity"/>
    <property type="evidence" value="ECO:0007669"/>
    <property type="project" value="TreeGrafter"/>
</dbReference>
<evidence type="ECO:0000256" key="2">
    <source>
        <dbReference type="ARBA" id="ARBA00007441"/>
    </source>
</evidence>
<comment type="cofactor">
    <cofactor evidence="1">
        <name>pyridoxal 5'-phosphate</name>
        <dbReference type="ChEBI" id="CHEBI:597326"/>
    </cofactor>
</comment>
<evidence type="ECO:0000256" key="3">
    <source>
        <dbReference type="ARBA" id="ARBA00011738"/>
    </source>
</evidence>
<evidence type="ECO:0000313" key="8">
    <source>
        <dbReference type="EMBL" id="TKB57285.1"/>
    </source>
</evidence>
<dbReference type="GO" id="GO:0030170">
    <property type="term" value="F:pyridoxal phosphate binding"/>
    <property type="evidence" value="ECO:0007669"/>
    <property type="project" value="InterPro"/>
</dbReference>
<dbReference type="GO" id="GO:0042802">
    <property type="term" value="F:identical protein binding"/>
    <property type="evidence" value="ECO:0007669"/>
    <property type="project" value="TreeGrafter"/>
</dbReference>
<dbReference type="FunFam" id="3.90.1150.10:FF:000001">
    <property type="entry name" value="Aspartate aminotransferase"/>
    <property type="match status" value="1"/>
</dbReference>
<dbReference type="GO" id="GO:0004069">
    <property type="term" value="F:L-aspartate:2-oxoglutarate aminotransferase activity"/>
    <property type="evidence" value="ECO:0007669"/>
    <property type="project" value="TreeGrafter"/>
</dbReference>
<organism evidence="8 9">
    <name type="scientific">Ferrimonas aestuarii</name>
    <dbReference type="NCBI Taxonomy" id="2569539"/>
    <lineage>
        <taxon>Bacteria</taxon>
        <taxon>Pseudomonadati</taxon>
        <taxon>Pseudomonadota</taxon>
        <taxon>Gammaproteobacteria</taxon>
        <taxon>Alteromonadales</taxon>
        <taxon>Ferrimonadaceae</taxon>
        <taxon>Ferrimonas</taxon>
    </lineage>
</organism>
<keyword evidence="9" id="KW-1185">Reference proteome</keyword>
<dbReference type="InterPro" id="IPR015421">
    <property type="entry name" value="PyrdxlP-dep_Trfase_major"/>
</dbReference>
<evidence type="ECO:0000313" key="9">
    <source>
        <dbReference type="Proteomes" id="UP000305675"/>
    </source>
</evidence>
<keyword evidence="4 8" id="KW-0032">Aminotransferase</keyword>
<dbReference type="RefSeq" id="WP_136861931.1">
    <property type="nucleotide sequence ID" value="NZ_SWCJ01000002.1"/>
</dbReference>
<dbReference type="OrthoDB" id="9766445at2"/>
<dbReference type="PANTHER" id="PTHR11879:SF22">
    <property type="entry name" value="ASPARTATE AMINOTRANSFERASE, MITOCHONDRIAL"/>
    <property type="match status" value="1"/>
</dbReference>
<sequence length="396" mass="43089">MFETIAQAAADPILGLNEAFKTDPRSNKVNLGVGVYKDADGQTPVLQCVKRAEAKLLEQEKTKSYLSIDGLPEYAAAVQALLFGAQSDIIATQRARTAQAPGGTGALRVAADFIFSNTDAKKVWISNPSWANHAQIFETVGFEVAQYRYYDADAKGLDFDGMCADLEQVAAGDLVILHGCCHNPSGIDPTPAQWSKLAQIAKAKQWLPLFDFAYQGFAVDVEEDAIGLRLFAEQLSELMVASSFSKNFGLYNERTGAFTLLAEDSEGANRAFSQVKRVIRANYSNPPAHGAKVVATILGDEQLKQLWLEELAQMRARIKAMRGEFVSQLASAGVEGDFSFIEQQNGMFSFSGLTPEQVEALKEEYGIYIVRSGRINVAGMTESNLPYLVKAIAAVS</sequence>
<evidence type="ECO:0000256" key="1">
    <source>
        <dbReference type="ARBA" id="ARBA00001933"/>
    </source>
</evidence>
<dbReference type="Pfam" id="PF00155">
    <property type="entry name" value="Aminotran_1_2"/>
    <property type="match status" value="1"/>
</dbReference>
<protein>
    <submittedName>
        <fullName evidence="8">Aspartate/tyrosine/aromatic aminotransferase</fullName>
    </submittedName>
</protein>
<dbReference type="PRINTS" id="PR00799">
    <property type="entry name" value="TRANSAMINASE"/>
</dbReference>
<evidence type="ECO:0000256" key="6">
    <source>
        <dbReference type="ARBA" id="ARBA00022898"/>
    </source>
</evidence>
<evidence type="ECO:0000259" key="7">
    <source>
        <dbReference type="Pfam" id="PF00155"/>
    </source>
</evidence>
<dbReference type="PANTHER" id="PTHR11879">
    <property type="entry name" value="ASPARTATE AMINOTRANSFERASE"/>
    <property type="match status" value="1"/>
</dbReference>
<dbReference type="GO" id="GO:0005829">
    <property type="term" value="C:cytosol"/>
    <property type="evidence" value="ECO:0007669"/>
    <property type="project" value="TreeGrafter"/>
</dbReference>
<keyword evidence="6" id="KW-0663">Pyridoxal phosphate</keyword>
<reference evidence="8 9" key="1">
    <citation type="submission" date="2019-04" db="EMBL/GenBank/DDBJ databases">
        <authorList>
            <person name="Hwang J.C."/>
        </authorList>
    </citation>
    <scope>NUCLEOTIDE SEQUENCE [LARGE SCALE GENOMIC DNA]</scope>
    <source>
        <strain evidence="8 9">IMCC35002</strain>
    </source>
</reference>
<dbReference type="Proteomes" id="UP000305675">
    <property type="component" value="Unassembled WGS sequence"/>
</dbReference>
<dbReference type="SUPFAM" id="SSF53383">
    <property type="entry name" value="PLP-dependent transferases"/>
    <property type="match status" value="1"/>
</dbReference>
<dbReference type="Gene3D" id="3.40.640.10">
    <property type="entry name" value="Type I PLP-dependent aspartate aminotransferase-like (Major domain)"/>
    <property type="match status" value="1"/>
</dbReference>
<evidence type="ECO:0000256" key="5">
    <source>
        <dbReference type="ARBA" id="ARBA00022679"/>
    </source>
</evidence>
<comment type="similarity">
    <text evidence="2">Belongs to the class-I pyridoxal-phosphate-dependent aminotransferase family.</text>
</comment>
<accession>A0A4U1BTE8</accession>
<dbReference type="InterPro" id="IPR015424">
    <property type="entry name" value="PyrdxlP-dep_Trfase"/>
</dbReference>
<dbReference type="GO" id="GO:0033585">
    <property type="term" value="P:L-phenylalanine biosynthetic process from chorismate via phenylpyruvate"/>
    <property type="evidence" value="ECO:0007669"/>
    <property type="project" value="TreeGrafter"/>
</dbReference>
<dbReference type="InterPro" id="IPR000796">
    <property type="entry name" value="Asp_trans"/>
</dbReference>
<dbReference type="Gene3D" id="3.90.1150.10">
    <property type="entry name" value="Aspartate Aminotransferase, domain 1"/>
    <property type="match status" value="1"/>
</dbReference>
<comment type="caution">
    <text evidence="8">The sequence shown here is derived from an EMBL/GenBank/DDBJ whole genome shotgun (WGS) entry which is preliminary data.</text>
</comment>
<proteinExistence type="inferred from homology"/>
<dbReference type="AlphaFoldDB" id="A0A4U1BTE8"/>
<dbReference type="InterPro" id="IPR004839">
    <property type="entry name" value="Aminotransferase_I/II_large"/>
</dbReference>